<accession>A0ABS4GPG2</accession>
<gene>
    <name evidence="1" type="ORF">J2Z37_002165</name>
</gene>
<reference evidence="1 2" key="1">
    <citation type="submission" date="2021-03" db="EMBL/GenBank/DDBJ databases">
        <title>Genomic Encyclopedia of Type Strains, Phase IV (KMG-IV): sequencing the most valuable type-strain genomes for metagenomic binning, comparative biology and taxonomic classification.</title>
        <authorList>
            <person name="Goeker M."/>
        </authorList>
    </citation>
    <scope>NUCLEOTIDE SEQUENCE [LARGE SCALE GENOMIC DNA]</scope>
    <source>
        <strain evidence="1 2">DSM 24738</strain>
    </source>
</reference>
<dbReference type="RefSeq" id="WP_209810224.1">
    <property type="nucleotide sequence ID" value="NZ_JAGGKT010000005.1"/>
</dbReference>
<sequence length="142" mass="16633">MDGKMERSTFLLLETTLNMKRALCTFLREYQRFLKSLGRQKQLQGALALSFPRLLFSLQMIRQIHCQKIHLLGRDVKQSAAFRRFFDEDQRIERQISSTLREIQKYLSGDIPTPSPPWLLSHVKVKNDDYFTTSGVIKRTLG</sequence>
<dbReference type="EMBL" id="JAGGKT010000005">
    <property type="protein sequence ID" value="MBP1932164.1"/>
    <property type="molecule type" value="Genomic_DNA"/>
</dbReference>
<keyword evidence="2" id="KW-1185">Reference proteome</keyword>
<comment type="caution">
    <text evidence="1">The sequence shown here is derived from an EMBL/GenBank/DDBJ whole genome shotgun (WGS) entry which is preliminary data.</text>
</comment>
<organism evidence="1 2">
    <name type="scientific">Ammoniphilus resinae</name>
    <dbReference type="NCBI Taxonomy" id="861532"/>
    <lineage>
        <taxon>Bacteria</taxon>
        <taxon>Bacillati</taxon>
        <taxon>Bacillota</taxon>
        <taxon>Bacilli</taxon>
        <taxon>Bacillales</taxon>
        <taxon>Paenibacillaceae</taxon>
        <taxon>Aneurinibacillus group</taxon>
        <taxon>Ammoniphilus</taxon>
    </lineage>
</organism>
<proteinExistence type="predicted"/>
<name>A0ABS4GPG2_9BACL</name>
<evidence type="ECO:0000313" key="2">
    <source>
        <dbReference type="Proteomes" id="UP001519343"/>
    </source>
</evidence>
<evidence type="ECO:0000313" key="1">
    <source>
        <dbReference type="EMBL" id="MBP1932164.1"/>
    </source>
</evidence>
<protein>
    <submittedName>
        <fullName evidence="1">Uncharacterized protein</fullName>
    </submittedName>
</protein>
<dbReference type="Proteomes" id="UP001519343">
    <property type="component" value="Unassembled WGS sequence"/>
</dbReference>